<protein>
    <submittedName>
        <fullName evidence="8">Transcriptional regulator, LysR family</fullName>
    </submittedName>
</protein>
<evidence type="ECO:0000256" key="6">
    <source>
        <dbReference type="ARBA" id="ARBA00023163"/>
    </source>
</evidence>
<keyword evidence="4" id="KW-0805">Transcription regulation</keyword>
<dbReference type="HOGENOM" id="CLU_039613_39_0_5"/>
<dbReference type="InterPro" id="IPR000847">
    <property type="entry name" value="LysR_HTH_N"/>
</dbReference>
<dbReference type="Gene3D" id="1.10.10.10">
    <property type="entry name" value="Winged helix-like DNA-binding domain superfamily/Winged helix DNA-binding domain"/>
    <property type="match status" value="1"/>
</dbReference>
<keyword evidence="5" id="KW-0238">DNA-binding</keyword>
<accession>B6JAE3</accession>
<dbReference type="RefSeq" id="WP_012561499.1">
    <property type="nucleotide sequence ID" value="NC_011386.1"/>
</dbReference>
<dbReference type="STRING" id="504832.OCA5_c02050"/>
<evidence type="ECO:0000256" key="4">
    <source>
        <dbReference type="ARBA" id="ARBA00023015"/>
    </source>
</evidence>
<evidence type="ECO:0000256" key="1">
    <source>
        <dbReference type="ARBA" id="ARBA00003502"/>
    </source>
</evidence>
<dbReference type="PANTHER" id="PTHR30118:SF15">
    <property type="entry name" value="TRANSCRIPTIONAL REGULATORY PROTEIN"/>
    <property type="match status" value="1"/>
</dbReference>
<reference evidence="8 9" key="1">
    <citation type="journal article" date="2011" name="J. Bacteriol.">
        <title>Complete genome sequences of the chemolithoautotrophic Oligotropha carboxidovorans strains OM4 and OM5.</title>
        <authorList>
            <person name="Volland S."/>
            <person name="Rachinger M."/>
            <person name="Strittmatter A."/>
            <person name="Daniel R."/>
            <person name="Gottschalk G."/>
            <person name="Meyer O."/>
        </authorList>
    </citation>
    <scope>NUCLEOTIDE SEQUENCE [LARGE SCALE GENOMIC DNA]</scope>
    <source>
        <strain evidence="9">ATCC 49405 / DSM 1227 / KCTC 32145 / OM5</strain>
    </source>
</reference>
<evidence type="ECO:0000256" key="3">
    <source>
        <dbReference type="ARBA" id="ARBA00022458"/>
    </source>
</evidence>
<organism evidence="8 9">
    <name type="scientific">Afipia carboxidovorans (strain ATCC 49405 / DSM 1227 / KCTC 32145 / OM5)</name>
    <name type="common">Oligotropha carboxidovorans</name>
    <dbReference type="NCBI Taxonomy" id="504832"/>
    <lineage>
        <taxon>Bacteria</taxon>
        <taxon>Pseudomonadati</taxon>
        <taxon>Pseudomonadota</taxon>
        <taxon>Alphaproteobacteria</taxon>
        <taxon>Hyphomicrobiales</taxon>
        <taxon>Nitrobacteraceae</taxon>
        <taxon>Afipia</taxon>
    </lineage>
</organism>
<dbReference type="PROSITE" id="PS50931">
    <property type="entry name" value="HTH_LYSR"/>
    <property type="match status" value="1"/>
</dbReference>
<comment type="function">
    <text evidence="1">NodD regulates the expression of the nodABCFE genes which encode other nodulation proteins. NodD is also a negative regulator of its own expression. Binds flavonoids as inducers.</text>
</comment>
<dbReference type="KEGG" id="oca:OCAR_4320"/>
<name>B6JAE3_AFIC5</name>
<dbReference type="SUPFAM" id="SSF46785">
    <property type="entry name" value="Winged helix' DNA-binding domain"/>
    <property type="match status" value="1"/>
</dbReference>
<proteinExistence type="inferred from homology"/>
<evidence type="ECO:0000256" key="2">
    <source>
        <dbReference type="ARBA" id="ARBA00009437"/>
    </source>
</evidence>
<sequence>MHEKNTSLMHQKNLARLDLNLLVVFDAIASARSTTLAATQLSLSQPAVSHALSRLRRLIGDPLFVRGRGRFVLTPRAEGMVLQVRDILNAVGVVLANAPFDPAENERTFRIAASDYTMLTIMPTLVRTLHRASPRAKLEVFSVGSQTIAQLESNDLDCTFWALKPPGAPYVTMPLFRESSKGFLDRRHPLAKPANRGRLTLDDYVGYPHVIAKFRDSNPSPVDVALAAVGRKRTIGLASSSFIGNITALSGTNLIATLPSRLSSIAESYGLKSFDLPIRIEDYTYSLVWHQRTDADPACIWLRKVIAQTIS</sequence>
<dbReference type="KEGG" id="ocg:OCA5_c02050"/>
<evidence type="ECO:0000259" key="7">
    <source>
        <dbReference type="PROSITE" id="PS50931"/>
    </source>
</evidence>
<dbReference type="InterPro" id="IPR005119">
    <property type="entry name" value="LysR_subst-bd"/>
</dbReference>
<dbReference type="OrthoDB" id="8339333at2"/>
<dbReference type="GO" id="GO:0003677">
    <property type="term" value="F:DNA binding"/>
    <property type="evidence" value="ECO:0007669"/>
    <property type="project" value="UniProtKB-KW"/>
</dbReference>
<dbReference type="Pfam" id="PF03466">
    <property type="entry name" value="LysR_substrate"/>
    <property type="match status" value="1"/>
</dbReference>
<dbReference type="PANTHER" id="PTHR30118">
    <property type="entry name" value="HTH-TYPE TRANSCRIPTIONAL REGULATOR LEUO-RELATED"/>
    <property type="match status" value="1"/>
</dbReference>
<dbReference type="EMBL" id="CP002826">
    <property type="protein sequence ID" value="AEI04935.1"/>
    <property type="molecule type" value="Genomic_DNA"/>
</dbReference>
<dbReference type="PRINTS" id="PR00039">
    <property type="entry name" value="HTHLYSR"/>
</dbReference>
<dbReference type="GO" id="GO:0003700">
    <property type="term" value="F:DNA-binding transcription factor activity"/>
    <property type="evidence" value="ECO:0007669"/>
    <property type="project" value="InterPro"/>
</dbReference>
<dbReference type="Proteomes" id="UP000007730">
    <property type="component" value="Chromosome"/>
</dbReference>
<keyword evidence="9" id="KW-1185">Reference proteome</keyword>
<gene>
    <name evidence="8" type="ordered locus">OCA5_c02050</name>
</gene>
<dbReference type="SUPFAM" id="SSF53850">
    <property type="entry name" value="Periplasmic binding protein-like II"/>
    <property type="match status" value="1"/>
</dbReference>
<keyword evidence="6" id="KW-0804">Transcription</keyword>
<keyword evidence="3" id="KW-0536">Nodulation</keyword>
<dbReference type="InterPro" id="IPR036388">
    <property type="entry name" value="WH-like_DNA-bd_sf"/>
</dbReference>
<dbReference type="AlphaFoldDB" id="B6JAE3"/>
<dbReference type="eggNOG" id="COG0583">
    <property type="taxonomic scope" value="Bacteria"/>
</dbReference>
<dbReference type="InterPro" id="IPR036390">
    <property type="entry name" value="WH_DNA-bd_sf"/>
</dbReference>
<dbReference type="Pfam" id="PF00126">
    <property type="entry name" value="HTH_1"/>
    <property type="match status" value="1"/>
</dbReference>
<dbReference type="InterPro" id="IPR050389">
    <property type="entry name" value="LysR-type_TF"/>
</dbReference>
<dbReference type="InterPro" id="IPR037402">
    <property type="entry name" value="YidZ_PBP2"/>
</dbReference>
<evidence type="ECO:0000313" key="8">
    <source>
        <dbReference type="EMBL" id="AEI04935.1"/>
    </source>
</evidence>
<feature type="domain" description="HTH lysR-type" evidence="7">
    <location>
        <begin position="17"/>
        <end position="74"/>
    </location>
</feature>
<dbReference type="Gene3D" id="3.40.190.10">
    <property type="entry name" value="Periplasmic binding protein-like II"/>
    <property type="match status" value="2"/>
</dbReference>
<comment type="similarity">
    <text evidence="2">Belongs to the LysR transcriptional regulatory family.</text>
</comment>
<dbReference type="CDD" id="cd08417">
    <property type="entry name" value="PBP2_Nitroaromatics_like"/>
    <property type="match status" value="1"/>
</dbReference>
<evidence type="ECO:0000256" key="5">
    <source>
        <dbReference type="ARBA" id="ARBA00023125"/>
    </source>
</evidence>
<evidence type="ECO:0000313" key="9">
    <source>
        <dbReference type="Proteomes" id="UP000007730"/>
    </source>
</evidence>